<dbReference type="AlphaFoldDB" id="A0A846YCM2"/>
<dbReference type="Proteomes" id="UP000570678">
    <property type="component" value="Unassembled WGS sequence"/>
</dbReference>
<reference evidence="1 2" key="1">
    <citation type="submission" date="2020-04" db="EMBL/GenBank/DDBJ databases">
        <title>MicrobeNet Type strains.</title>
        <authorList>
            <person name="Nicholson A.C."/>
        </authorList>
    </citation>
    <scope>NUCLEOTIDE SEQUENCE [LARGE SCALE GENOMIC DNA]</scope>
    <source>
        <strain evidence="1 2">JCM 3332</strain>
    </source>
</reference>
<protein>
    <submittedName>
        <fullName evidence="1">Uncharacterized protein</fullName>
    </submittedName>
</protein>
<accession>A0A846YCM2</accession>
<organism evidence="1 2">
    <name type="scientific">Nocardia flavorosea</name>
    <dbReference type="NCBI Taxonomy" id="53429"/>
    <lineage>
        <taxon>Bacteria</taxon>
        <taxon>Bacillati</taxon>
        <taxon>Actinomycetota</taxon>
        <taxon>Actinomycetes</taxon>
        <taxon>Mycobacteriales</taxon>
        <taxon>Nocardiaceae</taxon>
        <taxon>Nocardia</taxon>
    </lineage>
</organism>
<gene>
    <name evidence="1" type="ORF">HGA15_14515</name>
</gene>
<dbReference type="EMBL" id="JAAXOT010000006">
    <property type="protein sequence ID" value="NKY57346.1"/>
    <property type="molecule type" value="Genomic_DNA"/>
</dbReference>
<keyword evidence="2" id="KW-1185">Reference proteome</keyword>
<evidence type="ECO:0000313" key="2">
    <source>
        <dbReference type="Proteomes" id="UP000570678"/>
    </source>
</evidence>
<proteinExistence type="predicted"/>
<name>A0A846YCM2_9NOCA</name>
<dbReference type="RefSeq" id="WP_062976129.1">
    <property type="nucleotide sequence ID" value="NZ_JAAXOT010000006.1"/>
</dbReference>
<comment type="caution">
    <text evidence="1">The sequence shown here is derived from an EMBL/GenBank/DDBJ whole genome shotgun (WGS) entry which is preliminary data.</text>
</comment>
<sequence length="65" mass="7438">MEQSIRIDGNPYRVVGRARLSPVSRACYGKYRFTLRRMTDGTLWSAFGTRISPVSELVRQDSLSE</sequence>
<evidence type="ECO:0000313" key="1">
    <source>
        <dbReference type="EMBL" id="NKY57346.1"/>
    </source>
</evidence>